<dbReference type="InterPro" id="IPR015943">
    <property type="entry name" value="WD40/YVTN_repeat-like_dom_sf"/>
</dbReference>
<dbReference type="AlphaFoldDB" id="A0A2C9UKU6"/>
<protein>
    <recommendedName>
        <fullName evidence="7">Nucleoporin Nup43</fullName>
    </recommendedName>
</protein>
<dbReference type="OMA" id="PCESEVW"/>
<evidence type="ECO:0000256" key="2">
    <source>
        <dbReference type="ARBA" id="ARBA00022574"/>
    </source>
</evidence>
<comment type="subcellular location">
    <subcellularLocation>
        <location evidence="1">Nucleus</location>
    </subcellularLocation>
</comment>
<name>A0A2C9UKU6_MANES</name>
<gene>
    <name evidence="5" type="ORF">MANES_14G113700v8</name>
</gene>
<evidence type="ECO:0000313" key="5">
    <source>
        <dbReference type="EMBL" id="OAY31459.1"/>
    </source>
</evidence>
<dbReference type="FunFam" id="2.130.10.10:FF:000683">
    <property type="entry name" value="WD-40 repeat protein family"/>
    <property type="match status" value="1"/>
</dbReference>
<sequence>MEITGLPQPPQVHRIPQFRYVDSIRWLPSISPFQKSLIVAFFDTDTSTPSLEIHSLSPSKTLSLLSCWNPPSRISSLKCTPSLIAASTFSGSLYCFSTAGKSLESVVAEPQVSVVGRDFHVGPIGGVDLMEGGSDCVSVGEDGRVNLVKLGFEGYHGKGNCRRVFDGNGLVSYTAVRWASPTEFVTGGCGFGLQWWDLRRPGSAVAQFKGNWDQGTTSGIIHSIDIHPSRKHTCLAGGSSGTVFAWDLRWQQEPIILSGVGTNENKTHSLSESDVWEVQYDSYIKSSSSSISSSRILPAMICSEDGILAVIEQGEEPLELLAEPCAINSFDIDRQNPSDVVCSLEWESIAILSRP</sequence>
<accession>A0A2C9UKU6</accession>
<keyword evidence="6" id="KW-1185">Reference proteome</keyword>
<dbReference type="GO" id="GO:0031080">
    <property type="term" value="C:nuclear pore outer ring"/>
    <property type="evidence" value="ECO:0000318"/>
    <property type="project" value="GO_Central"/>
</dbReference>
<evidence type="ECO:0000313" key="6">
    <source>
        <dbReference type="Proteomes" id="UP000091857"/>
    </source>
</evidence>
<reference evidence="6" key="1">
    <citation type="journal article" date="2016" name="Nat. Biotechnol.">
        <title>Sequencing wild and cultivated cassava and related species reveals extensive interspecific hybridization and genetic diversity.</title>
        <authorList>
            <person name="Bredeson J.V."/>
            <person name="Lyons J.B."/>
            <person name="Prochnik S.E."/>
            <person name="Wu G.A."/>
            <person name="Ha C.M."/>
            <person name="Edsinger-Gonzales E."/>
            <person name="Grimwood J."/>
            <person name="Schmutz J."/>
            <person name="Rabbi I.Y."/>
            <person name="Egesi C."/>
            <person name="Nauluvula P."/>
            <person name="Lebot V."/>
            <person name="Ndunguru J."/>
            <person name="Mkamilo G."/>
            <person name="Bart R.S."/>
            <person name="Setter T.L."/>
            <person name="Gleadow R.M."/>
            <person name="Kulakow P."/>
            <person name="Ferguson M.E."/>
            <person name="Rounsley S."/>
            <person name="Rokhsar D.S."/>
        </authorList>
    </citation>
    <scope>NUCLEOTIDE SEQUENCE [LARGE SCALE GENOMIC DNA]</scope>
    <source>
        <strain evidence="6">cv. AM560-2</strain>
    </source>
</reference>
<dbReference type="PANTHER" id="PTHR22652:SF0">
    <property type="entry name" value="NUCLEOPORIN NUP43"/>
    <property type="match status" value="1"/>
</dbReference>
<dbReference type="InterPro" id="IPR036322">
    <property type="entry name" value="WD40_repeat_dom_sf"/>
</dbReference>
<dbReference type="PANTHER" id="PTHR22652">
    <property type="entry name" value="NUCLEOPORIN NUP43"/>
    <property type="match status" value="1"/>
</dbReference>
<keyword evidence="3" id="KW-0677">Repeat</keyword>
<dbReference type="Gramene" id="Manes.14G113700.1.v8.1">
    <property type="protein sequence ID" value="Manes.14G113700.1.v8.1.CDS"/>
    <property type="gene ID" value="Manes.14G113700.v8.1"/>
</dbReference>
<dbReference type="SMART" id="SM00320">
    <property type="entry name" value="WD40"/>
    <property type="match status" value="4"/>
</dbReference>
<dbReference type="OrthoDB" id="9890280at2759"/>
<keyword evidence="2" id="KW-0853">WD repeat</keyword>
<dbReference type="EMBL" id="CM004400">
    <property type="protein sequence ID" value="OAY31459.1"/>
    <property type="molecule type" value="Genomic_DNA"/>
</dbReference>
<dbReference type="InterPro" id="IPR001680">
    <property type="entry name" value="WD40_rpt"/>
</dbReference>
<evidence type="ECO:0000256" key="1">
    <source>
        <dbReference type="ARBA" id="ARBA00004123"/>
    </source>
</evidence>
<evidence type="ECO:0000256" key="4">
    <source>
        <dbReference type="ARBA" id="ARBA00023242"/>
    </source>
</evidence>
<evidence type="ECO:0000256" key="3">
    <source>
        <dbReference type="ARBA" id="ARBA00022737"/>
    </source>
</evidence>
<dbReference type="Gene3D" id="2.130.10.10">
    <property type="entry name" value="YVTN repeat-like/Quinoprotein amine dehydrogenase"/>
    <property type="match status" value="1"/>
</dbReference>
<proteinExistence type="predicted"/>
<dbReference type="SUPFAM" id="SSF50978">
    <property type="entry name" value="WD40 repeat-like"/>
    <property type="match status" value="1"/>
</dbReference>
<comment type="caution">
    <text evidence="5">The sequence shown here is derived from an EMBL/GenBank/DDBJ whole genome shotgun (WGS) entry which is preliminary data.</text>
</comment>
<keyword evidence="4" id="KW-0539">Nucleus</keyword>
<organism evidence="5 6">
    <name type="scientific">Manihot esculenta</name>
    <name type="common">Cassava</name>
    <name type="synonym">Jatropha manihot</name>
    <dbReference type="NCBI Taxonomy" id="3983"/>
    <lineage>
        <taxon>Eukaryota</taxon>
        <taxon>Viridiplantae</taxon>
        <taxon>Streptophyta</taxon>
        <taxon>Embryophyta</taxon>
        <taxon>Tracheophyta</taxon>
        <taxon>Spermatophyta</taxon>
        <taxon>Magnoliopsida</taxon>
        <taxon>eudicotyledons</taxon>
        <taxon>Gunneridae</taxon>
        <taxon>Pentapetalae</taxon>
        <taxon>rosids</taxon>
        <taxon>fabids</taxon>
        <taxon>Malpighiales</taxon>
        <taxon>Euphorbiaceae</taxon>
        <taxon>Crotonoideae</taxon>
        <taxon>Manihoteae</taxon>
        <taxon>Manihot</taxon>
    </lineage>
</organism>
<evidence type="ECO:0008006" key="7">
    <source>
        <dbReference type="Google" id="ProtNLM"/>
    </source>
</evidence>
<dbReference type="Proteomes" id="UP000091857">
    <property type="component" value="Chromosome 14"/>
</dbReference>
<dbReference type="STRING" id="3983.A0A2C9UKU6"/>